<dbReference type="EMBL" id="HBGH01015903">
    <property type="protein sequence ID" value="CAD9236735.1"/>
    <property type="molecule type" value="Transcribed_RNA"/>
</dbReference>
<protein>
    <submittedName>
        <fullName evidence="1">Uncharacterized protein</fullName>
    </submittedName>
</protein>
<reference evidence="1" key="1">
    <citation type="submission" date="2021-01" db="EMBL/GenBank/DDBJ databases">
        <authorList>
            <person name="Corre E."/>
            <person name="Pelletier E."/>
            <person name="Niang G."/>
            <person name="Scheremetjew M."/>
            <person name="Finn R."/>
            <person name="Kale V."/>
            <person name="Holt S."/>
            <person name="Cochrane G."/>
            <person name="Meng A."/>
            <person name="Brown T."/>
            <person name="Cohen L."/>
        </authorList>
    </citation>
    <scope>NUCLEOTIDE SEQUENCE</scope>
    <source>
        <strain evidence="1">SAG 36.94</strain>
    </source>
</reference>
<organism evidence="1">
    <name type="scientific">Compsopogon caeruleus</name>
    <dbReference type="NCBI Taxonomy" id="31354"/>
    <lineage>
        <taxon>Eukaryota</taxon>
        <taxon>Rhodophyta</taxon>
        <taxon>Compsopogonophyceae</taxon>
        <taxon>Compsopogonales</taxon>
        <taxon>Compsopogonaceae</taxon>
        <taxon>Compsopogon</taxon>
    </lineage>
</organism>
<accession>A0A7S1THZ0</accession>
<evidence type="ECO:0000313" key="1">
    <source>
        <dbReference type="EMBL" id="CAD9236735.1"/>
    </source>
</evidence>
<name>A0A7S1THZ0_9RHOD</name>
<proteinExistence type="predicted"/>
<sequence length="117" mass="12171">MRRSAGWRTSSAGCRIRCLEGGNGLFNSGGSSNGRSCGCVELRDAPFESREKVHDIQATRVGVSGGCKVLTLSSVMTGIALFLSYMADMVGGATGAQAEVSSAEVAGRVILVRLSLR</sequence>
<dbReference type="AlphaFoldDB" id="A0A7S1THZ0"/>
<gene>
    <name evidence="1" type="ORF">CCAE0312_LOCUS8832</name>
</gene>